<dbReference type="EMBL" id="CAADRA010006140">
    <property type="protein sequence ID" value="VFT94088.1"/>
    <property type="molecule type" value="Genomic_DNA"/>
</dbReference>
<reference evidence="2" key="2">
    <citation type="submission" date="2019-06" db="EMBL/GenBank/DDBJ databases">
        <title>Genomics analysis of Aphanomyces spp. identifies a new class of oomycete effector associated with host adaptation.</title>
        <authorList>
            <person name="Gaulin E."/>
        </authorList>
    </citation>
    <scope>NUCLEOTIDE SEQUENCE</scope>
    <source>
        <strain evidence="2">CBS 578.67</strain>
    </source>
</reference>
<evidence type="ECO:0000313" key="7">
    <source>
        <dbReference type="EMBL" id="VFT94088.1"/>
    </source>
</evidence>
<evidence type="ECO:0000313" key="3">
    <source>
        <dbReference type="EMBL" id="KAF0710006.1"/>
    </source>
</evidence>
<reference evidence="5 8" key="1">
    <citation type="submission" date="2019-03" db="EMBL/GenBank/DDBJ databases">
        <authorList>
            <person name="Gaulin E."/>
            <person name="Dumas B."/>
        </authorList>
    </citation>
    <scope>NUCLEOTIDE SEQUENCE [LARGE SCALE GENOMIC DNA]</scope>
    <source>
        <strain evidence="5">CBS 568.67</strain>
    </source>
</reference>
<dbReference type="Proteomes" id="UP000332933">
    <property type="component" value="Unassembled WGS sequence"/>
</dbReference>
<dbReference type="OrthoDB" id="72835at2759"/>
<proteinExistence type="predicted"/>
<keyword evidence="8" id="KW-1185">Reference proteome</keyword>
<dbReference type="AlphaFoldDB" id="A0A485K7M9"/>
<dbReference type="EMBL" id="CAADRA010000075">
    <property type="protein sequence ID" value="VFT78305.1"/>
    <property type="molecule type" value="Genomic_DNA"/>
</dbReference>
<evidence type="ECO:0000256" key="1">
    <source>
        <dbReference type="SAM" id="SignalP"/>
    </source>
</evidence>
<evidence type="ECO:0000313" key="5">
    <source>
        <dbReference type="EMBL" id="VFT78305.1"/>
    </source>
</evidence>
<evidence type="ECO:0000313" key="8">
    <source>
        <dbReference type="Proteomes" id="UP000332933"/>
    </source>
</evidence>
<organism evidence="5 8">
    <name type="scientific">Aphanomyces stellatus</name>
    <dbReference type="NCBI Taxonomy" id="120398"/>
    <lineage>
        <taxon>Eukaryota</taxon>
        <taxon>Sar</taxon>
        <taxon>Stramenopiles</taxon>
        <taxon>Oomycota</taxon>
        <taxon>Saprolegniomycetes</taxon>
        <taxon>Saprolegniales</taxon>
        <taxon>Verrucalvaceae</taxon>
        <taxon>Aphanomyces</taxon>
    </lineage>
</organism>
<sequence length="269" mass="29358">MQPCWILAVAAAATIVVAVDISNMNCRASGNNVSQVESIQTPLSSLIWGKKTSTRQHNLFCIEYQTPRCCLPVQDSQVQAFHVALISTSEACLTEINPAQTALKQVFCSPCDPFSPLYFSNAFNTTFFSAQTFKICRSLVSLVSPNLFMHCGLRYVDRVDFCTPKQAISPAAFFMPCDDGEHVCYDKAATQWYCQDSPCGTNDTSAGFADVPCAGDTCSGAFKFLNDNRGAKPPFFEDSAVEVIDEATARAAGLYCLGMYTDKISLDEL</sequence>
<accession>A0A485K7M9</accession>
<gene>
    <name evidence="5" type="primary">Aste57867_1083</name>
    <name evidence="7" type="synonym">Aste57867_17332</name>
    <name evidence="6" type="synonym">Aste57867_5673</name>
    <name evidence="4" type="ORF">As57867_001082</name>
    <name evidence="3" type="ORF">As57867_005660</name>
    <name evidence="2" type="ORF">As57867_017273</name>
    <name evidence="5" type="ORF">ASTE57867_1083</name>
    <name evidence="7" type="ORF">ASTE57867_17332</name>
    <name evidence="6" type="ORF">ASTE57867_5673</name>
</gene>
<keyword evidence="1" id="KW-0732">Signal</keyword>
<dbReference type="EMBL" id="VJMH01002119">
    <property type="protein sequence ID" value="KAF0710006.1"/>
    <property type="molecule type" value="Genomic_DNA"/>
</dbReference>
<evidence type="ECO:0000313" key="2">
    <source>
        <dbReference type="EMBL" id="KAF0691440.1"/>
    </source>
</evidence>
<feature type="chain" id="PRO_5036115911" evidence="1">
    <location>
        <begin position="19"/>
        <end position="269"/>
    </location>
</feature>
<evidence type="ECO:0000313" key="4">
    <source>
        <dbReference type="EMBL" id="KAF0719362.1"/>
    </source>
</evidence>
<name>A0A485K7M9_9STRA</name>
<evidence type="ECO:0000313" key="6">
    <source>
        <dbReference type="EMBL" id="VFT82714.1"/>
    </source>
</evidence>
<dbReference type="EMBL" id="VJMH01006119">
    <property type="protein sequence ID" value="KAF0691440.1"/>
    <property type="molecule type" value="Genomic_DNA"/>
</dbReference>
<dbReference type="EMBL" id="CAADRA010002121">
    <property type="protein sequence ID" value="VFT82714.1"/>
    <property type="molecule type" value="Genomic_DNA"/>
</dbReference>
<protein>
    <submittedName>
        <fullName evidence="5">Aste57867_1083 protein</fullName>
    </submittedName>
    <submittedName>
        <fullName evidence="7">Aste57867_17332 protein</fullName>
    </submittedName>
    <submittedName>
        <fullName evidence="6">Aste57867_5673 protein</fullName>
    </submittedName>
</protein>
<feature type="signal peptide" evidence="1">
    <location>
        <begin position="1"/>
        <end position="18"/>
    </location>
</feature>
<dbReference type="EMBL" id="VJMH01000075">
    <property type="protein sequence ID" value="KAF0719362.1"/>
    <property type="molecule type" value="Genomic_DNA"/>
</dbReference>